<evidence type="ECO:0000259" key="5">
    <source>
        <dbReference type="PROSITE" id="PS50072"/>
    </source>
</evidence>
<sequence length="520" mass="58565">MSTVYVLEPPTKGKVVLNTTHGPLDIELWPKEAPKAVRNFVQLCLEGYYDDTIFHRIIKDFLVQGGDPTGSGTGGESIYGSPFADEYHSRLRFKHRGLVACANAGKLNSNLSQFFITLDRCDWLDRKHTIFGKVTGDSIFNLSRLAELETDDNDRPLDPPPKIISVEVLWNPFEDIVPRAPARPAAQPAAETEKKQTKQKGVKKLNLLSFGEEAEEDKKELAAQRIKIRSSHDVLDDPRLLKEEAPIKESEPSEAKATRDVQLSVREALSSKKEQLQKEFGDDFPHSSAKNDADDDEDEASFDARMLRQILEKRKELGDLPPKPKPKPKLPNGIKSSSFIQLVVQLWVLRLKGSSSRKERESSAPRSDFDSDGGNKPRVEKLSLKKKGIGSEARAEVMANADADLQLLSEAERGRQLNKQKKRRLRGREDEVLAKLENFKASTFGKPVAAGGADDEDLSDWREVHLKFAAEPGKDRMSRKEDPNDYVVVDPLLEKGKEKFNRMQAKEKRRHREWAGKSLT</sequence>
<name>A0A218VS63_PUNGR</name>
<feature type="region of interest" description="Disordered" evidence="4">
    <location>
        <begin position="182"/>
        <end position="201"/>
    </location>
</feature>
<dbReference type="InterPro" id="IPR002130">
    <property type="entry name" value="Cyclophilin-type_PPIase_dom"/>
</dbReference>
<dbReference type="EMBL" id="MTKT01006103">
    <property type="protein sequence ID" value="OWM63367.1"/>
    <property type="molecule type" value="Genomic_DNA"/>
</dbReference>
<evidence type="ECO:0000256" key="3">
    <source>
        <dbReference type="ARBA" id="ARBA00023242"/>
    </source>
</evidence>
<dbReference type="AlphaFoldDB" id="A0A218VS63"/>
<gene>
    <name evidence="6" type="ORF">CDL15_Pgr022112</name>
</gene>
<dbReference type="PRINTS" id="PR00153">
    <property type="entry name" value="CSAPPISMRASE"/>
</dbReference>
<feature type="domain" description="PPIase cyclophilin-type" evidence="5">
    <location>
        <begin position="22"/>
        <end position="159"/>
    </location>
</feature>
<dbReference type="PANTHER" id="PTHR45625">
    <property type="entry name" value="PEPTIDYL-PROLYL CIS-TRANS ISOMERASE-RELATED"/>
    <property type="match status" value="1"/>
</dbReference>
<feature type="region of interest" description="Disordered" evidence="4">
    <location>
        <begin position="353"/>
        <end position="394"/>
    </location>
</feature>
<proteinExistence type="predicted"/>
<organism evidence="6 7">
    <name type="scientific">Punica granatum</name>
    <name type="common">Pomegranate</name>
    <dbReference type="NCBI Taxonomy" id="22663"/>
    <lineage>
        <taxon>Eukaryota</taxon>
        <taxon>Viridiplantae</taxon>
        <taxon>Streptophyta</taxon>
        <taxon>Embryophyta</taxon>
        <taxon>Tracheophyta</taxon>
        <taxon>Spermatophyta</taxon>
        <taxon>Magnoliopsida</taxon>
        <taxon>eudicotyledons</taxon>
        <taxon>Gunneridae</taxon>
        <taxon>Pentapetalae</taxon>
        <taxon>rosids</taxon>
        <taxon>malvids</taxon>
        <taxon>Myrtales</taxon>
        <taxon>Lythraceae</taxon>
        <taxon>Punica</taxon>
    </lineage>
</organism>
<dbReference type="GO" id="GO:0071013">
    <property type="term" value="C:catalytic step 2 spliceosome"/>
    <property type="evidence" value="ECO:0007669"/>
    <property type="project" value="TreeGrafter"/>
</dbReference>
<evidence type="ECO:0000313" key="6">
    <source>
        <dbReference type="EMBL" id="OWM63367.1"/>
    </source>
</evidence>
<dbReference type="FunFam" id="2.40.100.10:FF:000007">
    <property type="entry name" value="Peptidyl-prolyl cis-trans isomerase CWC27 homolog"/>
    <property type="match status" value="1"/>
</dbReference>
<keyword evidence="2" id="KW-0143">Chaperone</keyword>
<dbReference type="Gene3D" id="2.40.100.10">
    <property type="entry name" value="Cyclophilin-like"/>
    <property type="match status" value="1"/>
</dbReference>
<evidence type="ECO:0000313" key="7">
    <source>
        <dbReference type="Proteomes" id="UP000197138"/>
    </source>
</evidence>
<protein>
    <recommendedName>
        <fullName evidence="5">PPIase cyclophilin-type domain-containing protein</fullName>
    </recommendedName>
</protein>
<comment type="subcellular location">
    <subcellularLocation>
        <location evidence="1">Nucleus</location>
    </subcellularLocation>
</comment>
<feature type="compositionally biased region" description="Basic and acidic residues" evidence="4">
    <location>
        <begin position="356"/>
        <end position="383"/>
    </location>
</feature>
<evidence type="ECO:0000256" key="2">
    <source>
        <dbReference type="ARBA" id="ARBA00023186"/>
    </source>
</evidence>
<evidence type="ECO:0000256" key="1">
    <source>
        <dbReference type="ARBA" id="ARBA00004123"/>
    </source>
</evidence>
<dbReference type="Pfam" id="PF00160">
    <property type="entry name" value="Pro_isomerase"/>
    <property type="match status" value="1"/>
</dbReference>
<feature type="compositionally biased region" description="Basic and acidic residues" evidence="4">
    <location>
        <begin position="269"/>
        <end position="292"/>
    </location>
</feature>
<comment type="caution">
    <text evidence="6">The sequence shown here is derived from an EMBL/GenBank/DDBJ whole genome shotgun (WGS) entry which is preliminary data.</text>
</comment>
<dbReference type="PANTHER" id="PTHR45625:SF6">
    <property type="entry name" value="SPLICEOSOME-ASSOCIATED PROTEIN CWC27 HOMOLOG"/>
    <property type="match status" value="1"/>
</dbReference>
<evidence type="ECO:0000256" key="4">
    <source>
        <dbReference type="SAM" id="MobiDB-lite"/>
    </source>
</evidence>
<dbReference type="InterPro" id="IPR029000">
    <property type="entry name" value="Cyclophilin-like_dom_sf"/>
</dbReference>
<dbReference type="InterPro" id="IPR020892">
    <property type="entry name" value="Cyclophilin-type_PPIase_CS"/>
</dbReference>
<feature type="region of interest" description="Disordered" evidence="4">
    <location>
        <begin position="237"/>
        <end position="334"/>
    </location>
</feature>
<dbReference type="InterPro" id="IPR044666">
    <property type="entry name" value="Cyclophilin_A-like"/>
</dbReference>
<dbReference type="PROSITE" id="PS50072">
    <property type="entry name" value="CSA_PPIASE_2"/>
    <property type="match status" value="1"/>
</dbReference>
<reference evidence="7" key="1">
    <citation type="journal article" date="2017" name="Plant J.">
        <title>The pomegranate (Punica granatum L.) genome and the genomics of punicalagin biosynthesis.</title>
        <authorList>
            <person name="Qin G."/>
            <person name="Xu C."/>
            <person name="Ming R."/>
            <person name="Tang H."/>
            <person name="Guyot R."/>
            <person name="Kramer E.M."/>
            <person name="Hu Y."/>
            <person name="Yi X."/>
            <person name="Qi Y."/>
            <person name="Xu X."/>
            <person name="Gao Z."/>
            <person name="Pan H."/>
            <person name="Jian J."/>
            <person name="Tian Y."/>
            <person name="Yue Z."/>
            <person name="Xu Y."/>
        </authorList>
    </citation>
    <scope>NUCLEOTIDE SEQUENCE [LARGE SCALE GENOMIC DNA]</scope>
    <source>
        <strain evidence="7">cv. Dabenzi</strain>
    </source>
</reference>
<feature type="compositionally biased region" description="Basic and acidic residues" evidence="4">
    <location>
        <begin position="237"/>
        <end position="259"/>
    </location>
</feature>
<dbReference type="SUPFAM" id="SSF50891">
    <property type="entry name" value="Cyclophilin-like"/>
    <property type="match status" value="1"/>
</dbReference>
<dbReference type="GO" id="GO:0003755">
    <property type="term" value="F:peptidyl-prolyl cis-trans isomerase activity"/>
    <property type="evidence" value="ECO:0007669"/>
    <property type="project" value="InterPro"/>
</dbReference>
<dbReference type="Proteomes" id="UP000197138">
    <property type="component" value="Unassembled WGS sequence"/>
</dbReference>
<keyword evidence="3" id="KW-0539">Nucleus</keyword>
<accession>A0A218VS63</accession>
<dbReference type="PROSITE" id="PS00170">
    <property type="entry name" value="CSA_PPIASE_1"/>
    <property type="match status" value="1"/>
</dbReference>
<dbReference type="GO" id="GO:0006457">
    <property type="term" value="P:protein folding"/>
    <property type="evidence" value="ECO:0007669"/>
    <property type="project" value="InterPro"/>
</dbReference>
<dbReference type="CDD" id="cd01925">
    <property type="entry name" value="cyclophilin_CeCYP16-like"/>
    <property type="match status" value="1"/>
</dbReference>
<feature type="region of interest" description="Disordered" evidence="4">
    <location>
        <begin position="499"/>
        <end position="520"/>
    </location>
</feature>